<evidence type="ECO:0000313" key="13">
    <source>
        <dbReference type="Proteomes" id="UP000320244"/>
    </source>
</evidence>
<dbReference type="NCBIfam" id="TIGR00589">
    <property type="entry name" value="ogt"/>
    <property type="match status" value="1"/>
</dbReference>
<dbReference type="Pfam" id="PF01035">
    <property type="entry name" value="DNA_binding_1"/>
    <property type="match status" value="1"/>
</dbReference>
<feature type="domain" description="Methylguanine DNA methyltransferase ribonuclease-like" evidence="11">
    <location>
        <begin position="20"/>
        <end position="89"/>
    </location>
</feature>
<dbReference type="FunFam" id="1.10.10.10:FF:000214">
    <property type="entry name" value="Methylated-DNA--protein-cysteine methyltransferase"/>
    <property type="match status" value="1"/>
</dbReference>
<evidence type="ECO:0000256" key="1">
    <source>
        <dbReference type="ARBA" id="ARBA00001286"/>
    </source>
</evidence>
<comment type="miscellaneous">
    <text evidence="9">This enzyme catalyzes only one turnover and therefore is not strictly catalytic. According to one definition, an enzyme is a biocatalyst that acts repeatedly and over many reaction cycles.</text>
</comment>
<dbReference type="InterPro" id="IPR008332">
    <property type="entry name" value="MethylG_MeTrfase_N"/>
</dbReference>
<dbReference type="EMBL" id="VCQV01000001">
    <property type="protein sequence ID" value="TWP39034.1"/>
    <property type="molecule type" value="Genomic_DNA"/>
</dbReference>
<evidence type="ECO:0000256" key="9">
    <source>
        <dbReference type="HAMAP-Rule" id="MF_00772"/>
    </source>
</evidence>
<dbReference type="InterPro" id="IPR001497">
    <property type="entry name" value="MethylDNA_cys_MeTrfase_AS"/>
</dbReference>
<dbReference type="PANTHER" id="PTHR10815">
    <property type="entry name" value="METHYLATED-DNA--PROTEIN-CYSTEINE METHYLTRANSFERASE"/>
    <property type="match status" value="1"/>
</dbReference>
<evidence type="ECO:0000256" key="2">
    <source>
        <dbReference type="ARBA" id="ARBA00008711"/>
    </source>
</evidence>
<dbReference type="GO" id="GO:0032259">
    <property type="term" value="P:methylation"/>
    <property type="evidence" value="ECO:0007669"/>
    <property type="project" value="UniProtKB-KW"/>
</dbReference>
<dbReference type="GO" id="GO:0003908">
    <property type="term" value="F:methylated-DNA-[protein]-cysteine S-methyltransferase activity"/>
    <property type="evidence" value="ECO:0007669"/>
    <property type="project" value="UniProtKB-UniRule"/>
</dbReference>
<dbReference type="EC" id="2.1.1.63" evidence="9"/>
<dbReference type="Pfam" id="PF02870">
    <property type="entry name" value="Methyltransf_1N"/>
    <property type="match status" value="1"/>
</dbReference>
<evidence type="ECO:0000256" key="8">
    <source>
        <dbReference type="ARBA" id="ARBA00049348"/>
    </source>
</evidence>
<keyword evidence="13" id="KW-1185">Reference proteome</keyword>
<dbReference type="SUPFAM" id="SSF46767">
    <property type="entry name" value="Methylated DNA-protein cysteine methyltransferase, C-terminal domain"/>
    <property type="match status" value="1"/>
</dbReference>
<evidence type="ECO:0000256" key="4">
    <source>
        <dbReference type="ARBA" id="ARBA00022603"/>
    </source>
</evidence>
<dbReference type="AlphaFoldDB" id="A0A563EB74"/>
<dbReference type="OrthoDB" id="9802228at2"/>
<proteinExistence type="inferred from homology"/>
<comment type="subcellular location">
    <subcellularLocation>
        <location evidence="9">Cytoplasm</location>
    </subcellularLocation>
</comment>
<gene>
    <name evidence="12" type="ORF">FGL98_01200</name>
</gene>
<feature type="active site" description="Nucleophile; methyl group acceptor" evidence="9">
    <location>
        <position position="144"/>
    </location>
</feature>
<dbReference type="GO" id="GO:0005737">
    <property type="term" value="C:cytoplasm"/>
    <property type="evidence" value="ECO:0007669"/>
    <property type="project" value="UniProtKB-SubCell"/>
</dbReference>
<evidence type="ECO:0000256" key="3">
    <source>
        <dbReference type="ARBA" id="ARBA00022490"/>
    </source>
</evidence>
<dbReference type="InterPro" id="IPR036631">
    <property type="entry name" value="MGMT_N_sf"/>
</dbReference>
<evidence type="ECO:0000313" key="12">
    <source>
        <dbReference type="EMBL" id="TWP39034.1"/>
    </source>
</evidence>
<dbReference type="CDD" id="cd06445">
    <property type="entry name" value="ATase"/>
    <property type="match status" value="1"/>
</dbReference>
<keyword evidence="3 9" id="KW-0963">Cytoplasm</keyword>
<comment type="catalytic activity">
    <reaction evidence="8 9">
        <text>a 6-O-methyl-2'-deoxyguanosine in DNA + L-cysteinyl-[protein] = S-methyl-L-cysteinyl-[protein] + a 2'-deoxyguanosine in DNA</text>
        <dbReference type="Rhea" id="RHEA:24000"/>
        <dbReference type="Rhea" id="RHEA-COMP:10131"/>
        <dbReference type="Rhea" id="RHEA-COMP:10132"/>
        <dbReference type="Rhea" id="RHEA-COMP:11367"/>
        <dbReference type="Rhea" id="RHEA-COMP:11368"/>
        <dbReference type="ChEBI" id="CHEBI:29950"/>
        <dbReference type="ChEBI" id="CHEBI:82612"/>
        <dbReference type="ChEBI" id="CHEBI:85445"/>
        <dbReference type="ChEBI" id="CHEBI:85448"/>
        <dbReference type="EC" id="2.1.1.63"/>
    </reaction>
</comment>
<dbReference type="HAMAP" id="MF_00772">
    <property type="entry name" value="OGT"/>
    <property type="match status" value="1"/>
</dbReference>
<dbReference type="Gene3D" id="1.10.10.10">
    <property type="entry name" value="Winged helix-like DNA-binding domain superfamily/Winged helix DNA-binding domain"/>
    <property type="match status" value="1"/>
</dbReference>
<keyword evidence="6 9" id="KW-0227">DNA damage</keyword>
<sequence length="182" mass="19744">MTAPHRTAPTSRTTARHCVIDGALGELTVVADHDSLIGIYFPQHWTNPSTDDFGPRVDASSDPLLDRAGRQLDEYLTGGRTAFDLPIDPHGDAFQHQVWKLLMEIPYGATTTYGALAERLGNKALAQRVGQCVGHNPLSVVIPCHRVVGSDGSLTGYAGGLDRKRFLLGLEEPDEARAARLF</sequence>
<dbReference type="InterPro" id="IPR014048">
    <property type="entry name" value="MethylDNA_cys_MeTrfase_DNA-bd"/>
</dbReference>
<dbReference type="GO" id="GO:0006307">
    <property type="term" value="P:DNA alkylation repair"/>
    <property type="evidence" value="ECO:0007669"/>
    <property type="project" value="UniProtKB-UniRule"/>
</dbReference>
<comment type="similarity">
    <text evidence="2 9">Belongs to the MGMT family.</text>
</comment>
<dbReference type="InterPro" id="IPR023546">
    <property type="entry name" value="MGMT"/>
</dbReference>
<organism evidence="12 13">
    <name type="scientific">Leekyejoonella antrihumi</name>
    <dbReference type="NCBI Taxonomy" id="1660198"/>
    <lineage>
        <taxon>Bacteria</taxon>
        <taxon>Bacillati</taxon>
        <taxon>Actinomycetota</taxon>
        <taxon>Actinomycetes</taxon>
        <taxon>Micrococcales</taxon>
        <taxon>Dermacoccaceae</taxon>
        <taxon>Leekyejoonella</taxon>
    </lineage>
</organism>
<evidence type="ECO:0000256" key="5">
    <source>
        <dbReference type="ARBA" id="ARBA00022679"/>
    </source>
</evidence>
<reference evidence="12 13" key="1">
    <citation type="submission" date="2019-05" db="EMBL/GenBank/DDBJ databases">
        <authorList>
            <person name="Lee S.D."/>
        </authorList>
    </citation>
    <scope>NUCLEOTIDE SEQUENCE [LARGE SCALE GENOMIC DNA]</scope>
    <source>
        <strain evidence="12 13">C5-26</strain>
    </source>
</reference>
<name>A0A563EB74_9MICO</name>
<evidence type="ECO:0000256" key="7">
    <source>
        <dbReference type="ARBA" id="ARBA00023204"/>
    </source>
</evidence>
<dbReference type="InterPro" id="IPR036388">
    <property type="entry name" value="WH-like_DNA-bd_sf"/>
</dbReference>
<dbReference type="SUPFAM" id="SSF53155">
    <property type="entry name" value="Methylated DNA-protein cysteine methyltransferase domain"/>
    <property type="match status" value="1"/>
</dbReference>
<feature type="domain" description="Methylated-DNA-[protein]-cysteine S-methyltransferase DNA binding" evidence="10">
    <location>
        <begin position="93"/>
        <end position="172"/>
    </location>
</feature>
<comment type="function">
    <text evidence="9">Involved in the cellular defense against the biological effects of O6-methylguanine (O6-MeG) and O4-methylthymine (O4-MeT) in DNA. Repairs the methylated nucleobase in DNA by stoichiometrically transferring the methyl group to a cysteine residue in the enzyme. This is a suicide reaction: the enzyme is irreversibly inactivated.</text>
</comment>
<dbReference type="Proteomes" id="UP000320244">
    <property type="component" value="Unassembled WGS sequence"/>
</dbReference>
<dbReference type="Gene3D" id="3.30.160.70">
    <property type="entry name" value="Methylated DNA-protein cysteine methyltransferase domain"/>
    <property type="match status" value="1"/>
</dbReference>
<comment type="catalytic activity">
    <reaction evidence="1 9">
        <text>a 4-O-methyl-thymidine in DNA + L-cysteinyl-[protein] = a thymidine in DNA + S-methyl-L-cysteinyl-[protein]</text>
        <dbReference type="Rhea" id="RHEA:53428"/>
        <dbReference type="Rhea" id="RHEA-COMP:10131"/>
        <dbReference type="Rhea" id="RHEA-COMP:10132"/>
        <dbReference type="Rhea" id="RHEA-COMP:13555"/>
        <dbReference type="Rhea" id="RHEA-COMP:13556"/>
        <dbReference type="ChEBI" id="CHEBI:29950"/>
        <dbReference type="ChEBI" id="CHEBI:82612"/>
        <dbReference type="ChEBI" id="CHEBI:137386"/>
        <dbReference type="ChEBI" id="CHEBI:137387"/>
        <dbReference type="EC" id="2.1.1.63"/>
    </reaction>
</comment>
<dbReference type="InterPro" id="IPR036217">
    <property type="entry name" value="MethylDNA_cys_MeTrfase_DNAb"/>
</dbReference>
<reference evidence="12 13" key="2">
    <citation type="submission" date="2019-08" db="EMBL/GenBank/DDBJ databases">
        <title>Jejuicoccus antrihumi gen. nov., sp. nov., a new member of the family Dermacoccaceae isolated from a cave.</title>
        <authorList>
            <person name="Schumann P."/>
            <person name="Kim I.S."/>
        </authorList>
    </citation>
    <scope>NUCLEOTIDE SEQUENCE [LARGE SCALE GENOMIC DNA]</scope>
    <source>
        <strain evidence="12 13">C5-26</strain>
    </source>
</reference>
<keyword evidence="4 9" id="KW-0489">Methyltransferase</keyword>
<protein>
    <recommendedName>
        <fullName evidence="9">Methylated-DNA--protein-cysteine methyltransferase</fullName>
        <ecNumber evidence="9">2.1.1.63</ecNumber>
    </recommendedName>
    <alternativeName>
        <fullName evidence="9">6-O-methylguanine-DNA methyltransferase</fullName>
        <shortName evidence="9">MGMT</shortName>
    </alternativeName>
    <alternativeName>
        <fullName evidence="9">O-6-methylguanine-DNA-alkyltransferase</fullName>
    </alternativeName>
</protein>
<keyword evidence="5 9" id="KW-0808">Transferase</keyword>
<comment type="caution">
    <text evidence="12">The sequence shown here is derived from an EMBL/GenBank/DDBJ whole genome shotgun (WGS) entry which is preliminary data.</text>
</comment>
<evidence type="ECO:0000256" key="6">
    <source>
        <dbReference type="ARBA" id="ARBA00022763"/>
    </source>
</evidence>
<dbReference type="PANTHER" id="PTHR10815:SF5">
    <property type="entry name" value="METHYLATED-DNA--PROTEIN-CYSTEINE METHYLTRANSFERASE"/>
    <property type="match status" value="1"/>
</dbReference>
<dbReference type="RefSeq" id="WP_146314815.1">
    <property type="nucleotide sequence ID" value="NZ_VCQV01000001.1"/>
</dbReference>
<keyword evidence="7 9" id="KW-0234">DNA repair</keyword>
<evidence type="ECO:0000259" key="11">
    <source>
        <dbReference type="Pfam" id="PF02870"/>
    </source>
</evidence>
<accession>A0A563EB74</accession>
<evidence type="ECO:0000259" key="10">
    <source>
        <dbReference type="Pfam" id="PF01035"/>
    </source>
</evidence>
<dbReference type="PROSITE" id="PS00374">
    <property type="entry name" value="MGMT"/>
    <property type="match status" value="1"/>
</dbReference>